<dbReference type="AlphaFoldDB" id="A0A4S2LD45"/>
<evidence type="ECO:0000256" key="3">
    <source>
        <dbReference type="ARBA" id="ARBA00022692"/>
    </source>
</evidence>
<protein>
    <recommendedName>
        <fullName evidence="9">N-acetylgalactosaminide beta-1,3-galactosyltransferase</fullName>
    </recommendedName>
</protein>
<accession>A0A4S2LD45</accession>
<dbReference type="EMBL" id="SJOL01008062">
    <property type="protein sequence ID" value="TGZ61233.1"/>
    <property type="molecule type" value="Genomic_DNA"/>
</dbReference>
<keyword evidence="4" id="KW-0735">Signal-anchor</keyword>
<evidence type="ECO:0000256" key="6">
    <source>
        <dbReference type="ARBA" id="ARBA00023136"/>
    </source>
</evidence>
<evidence type="ECO:0008006" key="9">
    <source>
        <dbReference type="Google" id="ProtNLM"/>
    </source>
</evidence>
<evidence type="ECO:0000313" key="8">
    <source>
        <dbReference type="Proteomes" id="UP000308267"/>
    </source>
</evidence>
<evidence type="ECO:0000256" key="4">
    <source>
        <dbReference type="ARBA" id="ARBA00022968"/>
    </source>
</evidence>
<proteinExistence type="inferred from homology"/>
<keyword evidence="3" id="KW-0812">Transmembrane</keyword>
<gene>
    <name evidence="7" type="ORF">CRM22_008102</name>
</gene>
<dbReference type="Proteomes" id="UP000308267">
    <property type="component" value="Unassembled WGS sequence"/>
</dbReference>
<dbReference type="GO" id="GO:0016020">
    <property type="term" value="C:membrane"/>
    <property type="evidence" value="ECO:0007669"/>
    <property type="project" value="UniProtKB-SubCell"/>
</dbReference>
<comment type="caution">
    <text evidence="7">The sequence shown here is derived from an EMBL/GenBank/DDBJ whole genome shotgun (WGS) entry which is preliminary data.</text>
</comment>
<name>A0A4S2LD45_OPIFE</name>
<keyword evidence="5" id="KW-1133">Transmembrane helix</keyword>
<keyword evidence="6" id="KW-0472">Membrane</keyword>
<dbReference type="GO" id="GO:0016263">
    <property type="term" value="F:glycoprotein-N-acetylgalactosamine 3-beta-galactosyltransferase activity"/>
    <property type="evidence" value="ECO:0007669"/>
    <property type="project" value="TreeGrafter"/>
</dbReference>
<reference evidence="7 8" key="1">
    <citation type="journal article" date="2019" name="BMC Genomics">
        <title>New insights from Opisthorchis felineus genome: update on genomics of the epidemiologically important liver flukes.</title>
        <authorList>
            <person name="Ershov N.I."/>
            <person name="Mordvinov V.A."/>
            <person name="Prokhortchouk E.B."/>
            <person name="Pakharukova M.Y."/>
            <person name="Gunbin K.V."/>
            <person name="Ustyantsev K."/>
            <person name="Genaev M.A."/>
            <person name="Blinov A.G."/>
            <person name="Mazur A."/>
            <person name="Boulygina E."/>
            <person name="Tsygankova S."/>
            <person name="Khrameeva E."/>
            <person name="Chekanov N."/>
            <person name="Fan G."/>
            <person name="Xiao A."/>
            <person name="Zhang H."/>
            <person name="Xu X."/>
            <person name="Yang H."/>
            <person name="Solovyev V."/>
            <person name="Lee S.M."/>
            <person name="Liu X."/>
            <person name="Afonnikov D.A."/>
            <person name="Skryabin K.G."/>
        </authorList>
    </citation>
    <scope>NUCLEOTIDE SEQUENCE [LARGE SCALE GENOMIC DNA]</scope>
    <source>
        <strain evidence="7">AK-0245</strain>
        <tissue evidence="7">Whole organism</tissue>
    </source>
</reference>
<comment type="subcellular location">
    <subcellularLocation>
        <location evidence="1">Membrane</location>
        <topology evidence="1">Single-pass type II membrane protein</topology>
    </subcellularLocation>
</comment>
<keyword evidence="8" id="KW-1185">Reference proteome</keyword>
<sequence>MHIAILVDFMRLFVEFTRSFKVEKWNYLVKLQDIKLFLIGMCVVLVADLWFEPIRSVSQCTINSPENMKPASSYFGATDLNYARRLASTIHIYCFILTEPSQLDSQLHVQNTWVRRCTRYGFVTPTPHRLLRRLNSNHSTLTYKRKSWNTMRTTLRSLYDSKEPVMYYLKADFDTYIIMENVRYMLELEDPKEPFLLGHVHEPGPYGDKISNSVGYVLSKQALELIVTQGLDKKPECGETDRREDEQISLCAEAIGVKVRDSFDFLGKSRFSNVTINDLLGPYPNNTPRWYPEESDYTLPKYDLHKLPASPFLVSFSGIEATMMYVLEYLLYHLRPAGISHNWLNRPAAKKP</sequence>
<dbReference type="Gene3D" id="3.90.550.50">
    <property type="match status" value="1"/>
</dbReference>
<evidence type="ECO:0000313" key="7">
    <source>
        <dbReference type="EMBL" id="TGZ61233.1"/>
    </source>
</evidence>
<evidence type="ECO:0000256" key="5">
    <source>
        <dbReference type="ARBA" id="ARBA00022989"/>
    </source>
</evidence>
<comment type="similarity">
    <text evidence="2">Belongs to the glycosyltransferase 31 family. Beta3-Gal-T subfamily.</text>
</comment>
<dbReference type="OrthoDB" id="414175at2759"/>
<dbReference type="PANTHER" id="PTHR23033:SF8">
    <property type="entry name" value="HEXOSYLTRANSFERASE"/>
    <property type="match status" value="1"/>
</dbReference>
<dbReference type="STRING" id="147828.A0A4S2LD45"/>
<dbReference type="InterPro" id="IPR026050">
    <property type="entry name" value="C1GALT1/C1GALT1_chp1"/>
</dbReference>
<dbReference type="PANTHER" id="PTHR23033">
    <property type="entry name" value="BETA1,3-GALACTOSYLTRANSFERASE"/>
    <property type="match status" value="1"/>
</dbReference>
<evidence type="ECO:0000256" key="1">
    <source>
        <dbReference type="ARBA" id="ARBA00004606"/>
    </source>
</evidence>
<organism evidence="7 8">
    <name type="scientific">Opisthorchis felineus</name>
    <dbReference type="NCBI Taxonomy" id="147828"/>
    <lineage>
        <taxon>Eukaryota</taxon>
        <taxon>Metazoa</taxon>
        <taxon>Spiralia</taxon>
        <taxon>Lophotrochozoa</taxon>
        <taxon>Platyhelminthes</taxon>
        <taxon>Trematoda</taxon>
        <taxon>Digenea</taxon>
        <taxon>Opisthorchiida</taxon>
        <taxon>Opisthorchiata</taxon>
        <taxon>Opisthorchiidae</taxon>
        <taxon>Opisthorchis</taxon>
    </lineage>
</organism>
<evidence type="ECO:0000256" key="2">
    <source>
        <dbReference type="ARBA" id="ARBA00006462"/>
    </source>
</evidence>